<dbReference type="InterPro" id="IPR051788">
    <property type="entry name" value="MFS_Transporter"/>
</dbReference>
<reference evidence="10" key="1">
    <citation type="submission" date="2020-10" db="EMBL/GenBank/DDBJ databases">
        <authorList>
            <person name="Gilroy R."/>
        </authorList>
    </citation>
    <scope>NUCLEOTIDE SEQUENCE</scope>
    <source>
        <strain evidence="10">CHK123-3438</strain>
    </source>
</reference>
<feature type="transmembrane region" description="Helical" evidence="8">
    <location>
        <begin position="321"/>
        <end position="342"/>
    </location>
</feature>
<evidence type="ECO:0000256" key="5">
    <source>
        <dbReference type="ARBA" id="ARBA00022989"/>
    </source>
</evidence>
<feature type="transmembrane region" description="Helical" evidence="8">
    <location>
        <begin position="75"/>
        <end position="92"/>
    </location>
</feature>
<keyword evidence="6 8" id="KW-0472">Membrane</keyword>
<gene>
    <name evidence="10" type="ORF">IAB60_13480</name>
</gene>
<feature type="transmembrane region" description="Helical" evidence="8">
    <location>
        <begin position="354"/>
        <end position="375"/>
    </location>
</feature>
<evidence type="ECO:0000256" key="2">
    <source>
        <dbReference type="ARBA" id="ARBA00008335"/>
    </source>
</evidence>
<reference evidence="10" key="2">
    <citation type="journal article" date="2021" name="PeerJ">
        <title>Extensive microbial diversity within the chicken gut microbiome revealed by metagenomics and culture.</title>
        <authorList>
            <person name="Gilroy R."/>
            <person name="Ravi A."/>
            <person name="Getino M."/>
            <person name="Pursley I."/>
            <person name="Horton D.L."/>
            <person name="Alikhan N.F."/>
            <person name="Baker D."/>
            <person name="Gharbi K."/>
            <person name="Hall N."/>
            <person name="Watson M."/>
            <person name="Adriaenssens E.M."/>
            <person name="Foster-Nyarko E."/>
            <person name="Jarju S."/>
            <person name="Secka A."/>
            <person name="Antonio M."/>
            <person name="Oren A."/>
            <person name="Chaudhuri R.R."/>
            <person name="La Ragione R."/>
            <person name="Hildebrand F."/>
            <person name="Pallen M.J."/>
        </authorList>
    </citation>
    <scope>NUCLEOTIDE SEQUENCE</scope>
    <source>
        <strain evidence="10">CHK123-3438</strain>
    </source>
</reference>
<evidence type="ECO:0000256" key="1">
    <source>
        <dbReference type="ARBA" id="ARBA00004651"/>
    </source>
</evidence>
<evidence type="ECO:0000256" key="3">
    <source>
        <dbReference type="ARBA" id="ARBA00022448"/>
    </source>
</evidence>
<name>A0A9D1GL08_9FIRM</name>
<feature type="transmembrane region" description="Helical" evidence="8">
    <location>
        <begin position="381"/>
        <end position="402"/>
    </location>
</feature>
<feature type="transmembrane region" description="Helical" evidence="8">
    <location>
        <begin position="266"/>
        <end position="285"/>
    </location>
</feature>
<organism evidence="10 11">
    <name type="scientific">Candidatus Caccovicinus merdipullorum</name>
    <dbReference type="NCBI Taxonomy" id="2840724"/>
    <lineage>
        <taxon>Bacteria</taxon>
        <taxon>Bacillati</taxon>
        <taxon>Bacillota</taxon>
        <taxon>Clostridia</taxon>
        <taxon>Eubacteriales</taxon>
        <taxon>Candidatus Caccovicinus</taxon>
    </lineage>
</organism>
<feature type="domain" description="Major facilitator superfamily (MFS) profile" evidence="9">
    <location>
        <begin position="7"/>
        <end position="407"/>
    </location>
</feature>
<keyword evidence="4 8" id="KW-0812">Transmembrane</keyword>
<dbReference type="EMBL" id="DVKS01000224">
    <property type="protein sequence ID" value="HIT43082.1"/>
    <property type="molecule type" value="Genomic_DNA"/>
</dbReference>
<dbReference type="Pfam" id="PF07690">
    <property type="entry name" value="MFS_1"/>
    <property type="match status" value="1"/>
</dbReference>
<dbReference type="AlphaFoldDB" id="A0A9D1GL08"/>
<dbReference type="Gene3D" id="1.20.1250.20">
    <property type="entry name" value="MFS general substrate transporter like domains"/>
    <property type="match status" value="2"/>
</dbReference>
<evidence type="ECO:0000259" key="9">
    <source>
        <dbReference type="PROSITE" id="PS50850"/>
    </source>
</evidence>
<comment type="similarity">
    <text evidence="2">Belongs to the major facilitator superfamily.</text>
</comment>
<dbReference type="PANTHER" id="PTHR23514:SF3">
    <property type="entry name" value="BYPASS OF STOP CODON PROTEIN 6"/>
    <property type="match status" value="1"/>
</dbReference>
<evidence type="ECO:0000256" key="7">
    <source>
        <dbReference type="SAM" id="MobiDB-lite"/>
    </source>
</evidence>
<comment type="subcellular location">
    <subcellularLocation>
        <location evidence="1">Cell membrane</location>
        <topology evidence="1">Multi-pass membrane protein</topology>
    </subcellularLocation>
</comment>
<dbReference type="GO" id="GO:0022857">
    <property type="term" value="F:transmembrane transporter activity"/>
    <property type="evidence" value="ECO:0007669"/>
    <property type="project" value="InterPro"/>
</dbReference>
<feature type="region of interest" description="Disordered" evidence="7">
    <location>
        <begin position="195"/>
        <end position="220"/>
    </location>
</feature>
<dbReference type="SUPFAM" id="SSF103473">
    <property type="entry name" value="MFS general substrate transporter"/>
    <property type="match status" value="1"/>
</dbReference>
<feature type="transmembrane region" description="Helical" evidence="8">
    <location>
        <begin position="98"/>
        <end position="117"/>
    </location>
</feature>
<keyword evidence="5 8" id="KW-1133">Transmembrane helix</keyword>
<accession>A0A9D1GL08</accession>
<feature type="transmembrane region" description="Helical" evidence="8">
    <location>
        <begin position="124"/>
        <end position="143"/>
    </location>
</feature>
<dbReference type="InterPro" id="IPR020846">
    <property type="entry name" value="MFS_dom"/>
</dbReference>
<dbReference type="GO" id="GO:0005886">
    <property type="term" value="C:plasma membrane"/>
    <property type="evidence" value="ECO:0007669"/>
    <property type="project" value="UniProtKB-SubCell"/>
</dbReference>
<feature type="transmembrane region" description="Helical" evidence="8">
    <location>
        <begin position="45"/>
        <end position="63"/>
    </location>
</feature>
<dbReference type="PANTHER" id="PTHR23514">
    <property type="entry name" value="BYPASS OF STOP CODON PROTEIN 6"/>
    <property type="match status" value="1"/>
</dbReference>
<evidence type="ECO:0000256" key="6">
    <source>
        <dbReference type="ARBA" id="ARBA00023136"/>
    </source>
</evidence>
<sequence>MKGKRIIIPILCFAVLMLGLGSNDSLRGIFAPVFQDRYALSDSQLSLIVTISYVGNLLFLSLGGKLLDTFDRKKVTLSIIGIWMLALAVNLFTDQYIFILISMFLALGASTLLNTTINILTPMVCAGYAGLMVNVFFFIQGIGTSGSQLLLGRYAFSYSGWKMINAVLFVIGIIAVLLFLNVKLPGWKEIAEARDSNSSGKSTGKDPAGKSGALQGTGAVSEKSSPAPAMFWLLAAMLGCYFIGEHGIMNWFLSYCISAFSMDSERASLCLSIFWGGMTIGRLVFAPAVQKLGTIKSIRIFGGIGTLLFCAGIILGASGIFLVGISGFAISVLYPTIILFFQELYPASVAATRTGAIISVATIADILFNLLFGVLCDSIGYRSSFLILPVCMVCFYLIYLSLSKKAQVQSR</sequence>
<evidence type="ECO:0000256" key="4">
    <source>
        <dbReference type="ARBA" id="ARBA00022692"/>
    </source>
</evidence>
<evidence type="ECO:0000313" key="11">
    <source>
        <dbReference type="Proteomes" id="UP000886860"/>
    </source>
</evidence>
<evidence type="ECO:0000313" key="10">
    <source>
        <dbReference type="EMBL" id="HIT43082.1"/>
    </source>
</evidence>
<dbReference type="Proteomes" id="UP000886860">
    <property type="component" value="Unassembled WGS sequence"/>
</dbReference>
<proteinExistence type="inferred from homology"/>
<feature type="transmembrane region" description="Helical" evidence="8">
    <location>
        <begin position="163"/>
        <end position="182"/>
    </location>
</feature>
<keyword evidence="3" id="KW-0813">Transport</keyword>
<feature type="transmembrane region" description="Helical" evidence="8">
    <location>
        <begin position="297"/>
        <end position="315"/>
    </location>
</feature>
<dbReference type="InterPro" id="IPR036259">
    <property type="entry name" value="MFS_trans_sf"/>
</dbReference>
<dbReference type="InterPro" id="IPR011701">
    <property type="entry name" value="MFS"/>
</dbReference>
<evidence type="ECO:0000256" key="8">
    <source>
        <dbReference type="SAM" id="Phobius"/>
    </source>
</evidence>
<dbReference type="PROSITE" id="PS50850">
    <property type="entry name" value="MFS"/>
    <property type="match status" value="1"/>
</dbReference>
<feature type="transmembrane region" description="Helical" evidence="8">
    <location>
        <begin position="231"/>
        <end position="254"/>
    </location>
</feature>
<protein>
    <submittedName>
        <fullName evidence="10">MFS transporter</fullName>
    </submittedName>
</protein>
<comment type="caution">
    <text evidence="10">The sequence shown here is derived from an EMBL/GenBank/DDBJ whole genome shotgun (WGS) entry which is preliminary data.</text>
</comment>